<accession>A0A839HEB8</accession>
<sequence length="123" mass="13078">MLKTLVSATALVSVALLQGCDGTSVSYTQDVQPILSKHCSECHLPGGQGEEASGFLVDSYTSVLKGTKHGPVVVAGDPLSSSLYRLISGRVDKSIQMPHSKEPLPVSEIELIEKWINEGAKDN</sequence>
<dbReference type="RefSeq" id="WP_182584849.1">
    <property type="nucleotide sequence ID" value="NZ_JABVCQ010000041.1"/>
</dbReference>
<dbReference type="PANTHER" id="PTHR35889">
    <property type="entry name" value="CYCLOINULO-OLIGOSACCHARIDE FRUCTANOTRANSFERASE-RELATED"/>
    <property type="match status" value="1"/>
</dbReference>
<proteinExistence type="predicted"/>
<dbReference type="InterPro" id="IPR036909">
    <property type="entry name" value="Cyt_c-like_dom_sf"/>
</dbReference>
<evidence type="ECO:0000313" key="2">
    <source>
        <dbReference type="EMBL" id="MBB1127223.1"/>
    </source>
</evidence>
<dbReference type="EMBL" id="JABVCQ010000041">
    <property type="protein sequence ID" value="MBB1127223.1"/>
    <property type="molecule type" value="Genomic_DNA"/>
</dbReference>
<dbReference type="PROSITE" id="PS51257">
    <property type="entry name" value="PROKAR_LIPOPROTEIN"/>
    <property type="match status" value="1"/>
</dbReference>
<evidence type="ECO:0000259" key="1">
    <source>
        <dbReference type="Pfam" id="PF07635"/>
    </source>
</evidence>
<evidence type="ECO:0000313" key="3">
    <source>
        <dbReference type="Proteomes" id="UP000548632"/>
    </source>
</evidence>
<organism evidence="2 3">
    <name type="scientific">Thiospirillum jenense</name>
    <dbReference type="NCBI Taxonomy" id="1653858"/>
    <lineage>
        <taxon>Bacteria</taxon>
        <taxon>Pseudomonadati</taxon>
        <taxon>Pseudomonadota</taxon>
        <taxon>Gammaproteobacteria</taxon>
        <taxon>Chromatiales</taxon>
        <taxon>Chromatiaceae</taxon>
        <taxon>Thiospirillum</taxon>
    </lineage>
</organism>
<dbReference type="AlphaFoldDB" id="A0A839HEB8"/>
<dbReference type="Pfam" id="PF07635">
    <property type="entry name" value="PSCyt1"/>
    <property type="match status" value="1"/>
</dbReference>
<keyword evidence="3" id="KW-1185">Reference proteome</keyword>
<dbReference type="GO" id="GO:0020037">
    <property type="term" value="F:heme binding"/>
    <property type="evidence" value="ECO:0007669"/>
    <property type="project" value="InterPro"/>
</dbReference>
<protein>
    <recommendedName>
        <fullName evidence="1">Cytochrome C Planctomycete-type domain-containing protein</fullName>
    </recommendedName>
</protein>
<dbReference type="PANTHER" id="PTHR35889:SF3">
    <property type="entry name" value="F-BOX DOMAIN-CONTAINING PROTEIN"/>
    <property type="match status" value="1"/>
</dbReference>
<name>A0A839HEB8_9GAMM</name>
<dbReference type="SUPFAM" id="SSF46626">
    <property type="entry name" value="Cytochrome c"/>
    <property type="match status" value="1"/>
</dbReference>
<comment type="caution">
    <text evidence="2">The sequence shown here is derived from an EMBL/GenBank/DDBJ whole genome shotgun (WGS) entry which is preliminary data.</text>
</comment>
<feature type="domain" description="Cytochrome C Planctomycete-type" evidence="1">
    <location>
        <begin position="39"/>
        <end position="98"/>
    </location>
</feature>
<dbReference type="GO" id="GO:0009055">
    <property type="term" value="F:electron transfer activity"/>
    <property type="evidence" value="ECO:0007669"/>
    <property type="project" value="InterPro"/>
</dbReference>
<gene>
    <name evidence="2" type="ORF">HUK38_13470</name>
</gene>
<reference evidence="2 3" key="1">
    <citation type="journal article" date="2020" name="Arch. Microbiol.">
        <title>The genome sequence of the giant phototrophic gammaproteobacterium Thiospirillum jenense gives insight into its physiological properties and phylogenetic relationships.</title>
        <authorList>
            <person name="Imhoff J.F."/>
            <person name="Meyer T.E."/>
            <person name="Kyndt J.A."/>
        </authorList>
    </citation>
    <scope>NUCLEOTIDE SEQUENCE [LARGE SCALE GENOMIC DNA]</scope>
    <source>
        <strain evidence="2 3">DSM 216</strain>
    </source>
</reference>
<dbReference type="Proteomes" id="UP000548632">
    <property type="component" value="Unassembled WGS sequence"/>
</dbReference>
<dbReference type="InterPro" id="IPR011429">
    <property type="entry name" value="Cyt_c_Planctomycete-type"/>
</dbReference>